<feature type="binding site" evidence="7">
    <location>
        <position position="185"/>
    </location>
    <ligand>
        <name>dimethylallyl phosphate</name>
        <dbReference type="ChEBI" id="CHEBI:88052"/>
    </ligand>
</feature>
<comment type="function">
    <text evidence="7">Flavin prenyltransferase that catalyzes the synthesis of the prenylated FMN cofactor (prenyl-FMN) for 4-hydroxy-3-polyprenylbenzoic acid decarboxylase UbiD. The prenyltransferase is metal-independent and links a dimethylallyl moiety from dimethylallyl monophosphate (DMAP) to the flavin N5 and C6 atoms of FMN.</text>
</comment>
<keyword evidence="3 7" id="KW-0288">FMN</keyword>
<dbReference type="KEGG" id="gsb:GSUB_00735"/>
<dbReference type="NCBIfam" id="TIGR00421">
    <property type="entry name" value="ubiX_pad"/>
    <property type="match status" value="1"/>
</dbReference>
<dbReference type="OrthoDB" id="9781577at2"/>
<comment type="similarity">
    <text evidence="6 7">Belongs to the UbiX/PAD1 family.</text>
</comment>
<evidence type="ECO:0000259" key="8">
    <source>
        <dbReference type="Pfam" id="PF02441"/>
    </source>
</evidence>
<dbReference type="InterPro" id="IPR004507">
    <property type="entry name" value="UbiX-like"/>
</dbReference>
<dbReference type="HAMAP" id="MF_01984">
    <property type="entry name" value="ubiX_pad"/>
    <property type="match status" value="1"/>
</dbReference>
<dbReference type="FunFam" id="3.40.50.1950:FF:000001">
    <property type="entry name" value="Flavin prenyltransferase UbiX"/>
    <property type="match status" value="1"/>
</dbReference>
<feature type="binding site" evidence="7">
    <location>
        <begin position="14"/>
        <end position="16"/>
    </location>
    <ligand>
        <name>FMN</name>
        <dbReference type="ChEBI" id="CHEBI:58210"/>
    </ligand>
</feature>
<proteinExistence type="inferred from homology"/>
<evidence type="ECO:0000256" key="4">
    <source>
        <dbReference type="ARBA" id="ARBA00022679"/>
    </source>
</evidence>
<comment type="caution">
    <text evidence="7">Lacks conserved residue(s) required for the propagation of feature annotation.</text>
</comment>
<dbReference type="Gene3D" id="3.40.50.1950">
    <property type="entry name" value="Flavin prenyltransferase-like"/>
    <property type="match status" value="1"/>
</dbReference>
<keyword evidence="2 7" id="KW-0285">Flavoprotein</keyword>
<evidence type="ECO:0000256" key="2">
    <source>
        <dbReference type="ARBA" id="ARBA00022630"/>
    </source>
</evidence>
<feature type="binding site" evidence="7">
    <location>
        <position position="169"/>
    </location>
    <ligand>
        <name>dimethylallyl phosphate</name>
        <dbReference type="ChEBI" id="CHEBI:88052"/>
    </ligand>
</feature>
<organism evidence="9 10">
    <name type="scientific">Geoalkalibacter subterraneus</name>
    <dbReference type="NCBI Taxonomy" id="483547"/>
    <lineage>
        <taxon>Bacteria</taxon>
        <taxon>Pseudomonadati</taxon>
        <taxon>Thermodesulfobacteriota</taxon>
        <taxon>Desulfuromonadia</taxon>
        <taxon>Desulfuromonadales</taxon>
        <taxon>Geoalkalibacteraceae</taxon>
        <taxon>Geoalkalibacter</taxon>
    </lineage>
</organism>
<evidence type="ECO:0000256" key="1">
    <source>
        <dbReference type="ARBA" id="ARBA00022602"/>
    </source>
</evidence>
<feature type="binding site" evidence="7">
    <location>
        <begin position="104"/>
        <end position="107"/>
    </location>
    <ligand>
        <name>FMN</name>
        <dbReference type="ChEBI" id="CHEBI:58210"/>
    </ligand>
</feature>
<evidence type="ECO:0000256" key="6">
    <source>
        <dbReference type="ARBA" id="ARBA00060793"/>
    </source>
</evidence>
<evidence type="ECO:0000256" key="5">
    <source>
        <dbReference type="ARBA" id="ARBA00050612"/>
    </source>
</evidence>
<dbReference type="RefSeq" id="WP_040198697.1">
    <property type="nucleotide sequence ID" value="NZ_CP010311.1"/>
</dbReference>
<gene>
    <name evidence="7" type="primary">ubiX</name>
    <name evidence="9" type="ORF">GSUB_00735</name>
</gene>
<dbReference type="STRING" id="483547.GSUB_00735"/>
<reference evidence="9 10" key="1">
    <citation type="journal article" date="2015" name="Genome Announc.">
        <title>Genomes of Geoalkalibacter ferrihydriticus Z-0531T and Geoalkalibacter subterraneus Red1T, Two Haloalkaliphilic Metal-Reducing Deltaproteobacteria.</title>
        <authorList>
            <person name="Badalamenti J.P."/>
            <person name="Krajmalnik-Brown R."/>
            <person name="Torres C.I."/>
            <person name="Bond D.R."/>
        </authorList>
    </citation>
    <scope>NUCLEOTIDE SEQUENCE [LARGE SCALE GENOMIC DNA]</scope>
    <source>
        <strain evidence="9 10">Red1</strain>
    </source>
</reference>
<evidence type="ECO:0000313" key="9">
    <source>
        <dbReference type="EMBL" id="AJF05408.1"/>
    </source>
</evidence>
<keyword evidence="1 7" id="KW-0637">Prenyltransferase</keyword>
<dbReference type="EMBL" id="CP010311">
    <property type="protein sequence ID" value="AJF05408.1"/>
    <property type="molecule type" value="Genomic_DNA"/>
</dbReference>
<feature type="binding site" evidence="7">
    <location>
        <position position="139"/>
    </location>
    <ligand>
        <name>FMN</name>
        <dbReference type="ChEBI" id="CHEBI:58210"/>
    </ligand>
</feature>
<evidence type="ECO:0000256" key="7">
    <source>
        <dbReference type="HAMAP-Rule" id="MF_01984"/>
    </source>
</evidence>
<evidence type="ECO:0000313" key="10">
    <source>
        <dbReference type="Proteomes" id="UP000035036"/>
    </source>
</evidence>
<dbReference type="InterPro" id="IPR036551">
    <property type="entry name" value="Flavin_trans-like"/>
</dbReference>
<feature type="binding site" evidence="7">
    <location>
        <position position="40"/>
    </location>
    <ligand>
        <name>FMN</name>
        <dbReference type="ChEBI" id="CHEBI:58210"/>
    </ligand>
</feature>
<dbReference type="HOGENOM" id="CLU_074522_0_0_7"/>
<protein>
    <recommendedName>
        <fullName evidence="7">Flavin prenyltransferase UbiX</fullName>
        <ecNumber evidence="7">2.5.1.129</ecNumber>
    </recommendedName>
</protein>
<dbReference type="InterPro" id="IPR003382">
    <property type="entry name" value="Flavoprotein"/>
</dbReference>
<accession>A0A0B5FDM5</accession>
<evidence type="ECO:0000256" key="3">
    <source>
        <dbReference type="ARBA" id="ARBA00022643"/>
    </source>
</evidence>
<feature type="domain" description="Flavoprotein" evidence="8">
    <location>
        <begin position="6"/>
        <end position="190"/>
    </location>
</feature>
<dbReference type="EC" id="2.5.1.129" evidence="7"/>
<dbReference type="Pfam" id="PF02441">
    <property type="entry name" value="Flavoprotein"/>
    <property type="match status" value="1"/>
</dbReference>
<keyword evidence="10" id="KW-1185">Reference proteome</keyword>
<keyword evidence="4 7" id="KW-0808">Transferase</keyword>
<sequence>MDKTNKHVVVAITGASGTCYGLRLMEWLLQHDVRITALVSRAGGQVLSHETGLAWPDETGARLEMLRGYFNCGDQLQYYDEKNLLAPVASGSAAPDAVVVVPCSMGSLARIAAGISDNLIERVADVALKEHRPLILVPRETPLNALHLENMLRLARAGACILPAMPAFYHQPGEISDLIDFVVGKILDSLGEDHHLFQRWGSEPLT</sequence>
<dbReference type="AlphaFoldDB" id="A0A0B5FDM5"/>
<name>A0A0B5FDM5_9BACT</name>
<dbReference type="GO" id="GO:0106141">
    <property type="term" value="F:flavin prenyltransferase activity"/>
    <property type="evidence" value="ECO:0007669"/>
    <property type="project" value="UniProtKB-EC"/>
</dbReference>
<dbReference type="NCBIfam" id="NF004685">
    <property type="entry name" value="PRK06029.1"/>
    <property type="match status" value="1"/>
</dbReference>
<comment type="catalytic activity">
    <reaction evidence="5 7">
        <text>dimethylallyl phosphate + FMNH2 = prenylated FMNH2 + phosphate</text>
        <dbReference type="Rhea" id="RHEA:37743"/>
        <dbReference type="ChEBI" id="CHEBI:43474"/>
        <dbReference type="ChEBI" id="CHEBI:57618"/>
        <dbReference type="ChEBI" id="CHEBI:87467"/>
        <dbReference type="ChEBI" id="CHEBI:88052"/>
        <dbReference type="EC" id="2.5.1.129"/>
    </reaction>
</comment>
<dbReference type="Proteomes" id="UP000035036">
    <property type="component" value="Chromosome"/>
</dbReference>
<dbReference type="SUPFAM" id="SSF52507">
    <property type="entry name" value="Homo-oligomeric flavin-containing Cys decarboxylases, HFCD"/>
    <property type="match status" value="1"/>
</dbReference>